<evidence type="ECO:0000256" key="1">
    <source>
        <dbReference type="SAM" id="MobiDB-lite"/>
    </source>
</evidence>
<keyword evidence="2" id="KW-0732">Signal</keyword>
<proteinExistence type="predicted"/>
<evidence type="ECO:0000313" key="5">
    <source>
        <dbReference type="Proteomes" id="UP001465976"/>
    </source>
</evidence>
<evidence type="ECO:0000313" key="3">
    <source>
        <dbReference type="EMBL" id="KAL0581501.1"/>
    </source>
</evidence>
<evidence type="ECO:0000313" key="4">
    <source>
        <dbReference type="EMBL" id="KAL0581516.1"/>
    </source>
</evidence>
<evidence type="ECO:0000256" key="2">
    <source>
        <dbReference type="SAM" id="SignalP"/>
    </source>
</evidence>
<name>A0ABR3G1B4_9AGAR</name>
<sequence>MTFRRVSFLLGFVNLFFLCSQGVPVLPGSNTAAVDAEVLQHIHIIITVRVDAYPQTIPSPSSKSTGPLLTFFDLTTRFAAGQSRYELATNPLEEEVTIESFTAQLGVNEMTYVQVNHTFDQPLVLPARGTANSGLIPDVLFTQGALATLDIIPEGSLDLLDASAVIRTGSVAGEGGEPSSIEDLTQDGIPTSYDLNLG</sequence>
<dbReference type="EMBL" id="JBAHYK010000009">
    <property type="protein sequence ID" value="KAL0581516.1"/>
    <property type="molecule type" value="Genomic_DNA"/>
</dbReference>
<dbReference type="EMBL" id="JBAHYK010000009">
    <property type="protein sequence ID" value="KAL0581501.1"/>
    <property type="molecule type" value="Genomic_DNA"/>
</dbReference>
<comment type="caution">
    <text evidence="4">The sequence shown here is derived from an EMBL/GenBank/DDBJ whole genome shotgun (WGS) entry which is preliminary data.</text>
</comment>
<organism evidence="4 5">
    <name type="scientific">Marasmius crinis-equi</name>
    <dbReference type="NCBI Taxonomy" id="585013"/>
    <lineage>
        <taxon>Eukaryota</taxon>
        <taxon>Fungi</taxon>
        <taxon>Dikarya</taxon>
        <taxon>Basidiomycota</taxon>
        <taxon>Agaricomycotina</taxon>
        <taxon>Agaricomycetes</taxon>
        <taxon>Agaricomycetidae</taxon>
        <taxon>Agaricales</taxon>
        <taxon>Marasmiineae</taxon>
        <taxon>Marasmiaceae</taxon>
        <taxon>Marasmius</taxon>
    </lineage>
</organism>
<keyword evidence="5" id="KW-1185">Reference proteome</keyword>
<feature type="signal peptide" evidence="2">
    <location>
        <begin position="1"/>
        <end position="22"/>
    </location>
</feature>
<reference evidence="4 5" key="1">
    <citation type="submission" date="2024-02" db="EMBL/GenBank/DDBJ databases">
        <title>A draft genome for the cacao thread blight pathogen Marasmius crinis-equi.</title>
        <authorList>
            <person name="Cohen S.P."/>
            <person name="Baruah I.K."/>
            <person name="Amoako-Attah I."/>
            <person name="Bukari Y."/>
            <person name="Meinhardt L.W."/>
            <person name="Bailey B.A."/>
        </authorList>
    </citation>
    <scope>NUCLEOTIDE SEQUENCE [LARGE SCALE GENOMIC DNA]</scope>
    <source>
        <strain evidence="4 5">GH-76</strain>
    </source>
</reference>
<accession>A0ABR3G1B4</accession>
<feature type="chain" id="PRO_5045031719" evidence="2">
    <location>
        <begin position="23"/>
        <end position="198"/>
    </location>
</feature>
<protein>
    <submittedName>
        <fullName evidence="4">Uncharacterized protein</fullName>
    </submittedName>
</protein>
<dbReference type="Proteomes" id="UP001465976">
    <property type="component" value="Unassembled WGS sequence"/>
</dbReference>
<feature type="region of interest" description="Disordered" evidence="1">
    <location>
        <begin position="171"/>
        <end position="198"/>
    </location>
</feature>
<gene>
    <name evidence="3" type="ORF">V5O48_000544</name>
    <name evidence="4" type="ORF">V5O48_000559</name>
</gene>